<feature type="transmembrane region" description="Helical" evidence="3">
    <location>
        <begin position="108"/>
        <end position="132"/>
    </location>
</feature>
<dbReference type="AlphaFoldDB" id="A0A1F5SKK6"/>
<dbReference type="FunFam" id="2.20.100.10:FF:000001">
    <property type="entry name" value="semaphorin-5A isoform X1"/>
    <property type="match status" value="1"/>
</dbReference>
<dbReference type="Proteomes" id="UP000178925">
    <property type="component" value="Unassembled WGS sequence"/>
</dbReference>
<dbReference type="InterPro" id="IPR036383">
    <property type="entry name" value="TSP1_rpt_sf"/>
</dbReference>
<keyword evidence="3" id="KW-1133">Transmembrane helix</keyword>
<dbReference type="PROSITE" id="PS50092">
    <property type="entry name" value="TSP1"/>
    <property type="match status" value="1"/>
</dbReference>
<keyword evidence="3" id="KW-0812">Transmembrane</keyword>
<evidence type="ECO:0000313" key="5">
    <source>
        <dbReference type="Proteomes" id="UP000178925"/>
    </source>
</evidence>
<evidence type="ECO:0008006" key="6">
    <source>
        <dbReference type="Google" id="ProtNLM"/>
    </source>
</evidence>
<dbReference type="PANTHER" id="PTHR22906">
    <property type="entry name" value="PROPERDIN"/>
    <property type="match status" value="1"/>
</dbReference>
<evidence type="ECO:0000256" key="2">
    <source>
        <dbReference type="ARBA" id="ARBA00023157"/>
    </source>
</evidence>
<protein>
    <recommendedName>
        <fullName evidence="6">Fibronectin type-III domain-containing protein</fullName>
    </recommendedName>
</protein>
<dbReference type="SMART" id="SM00209">
    <property type="entry name" value="TSP1"/>
    <property type="match status" value="1"/>
</dbReference>
<keyword evidence="3" id="KW-0472">Membrane</keyword>
<keyword evidence="1" id="KW-0677">Repeat</keyword>
<gene>
    <name evidence="4" type="ORF">A2242_02400</name>
</gene>
<dbReference type="EMBL" id="MFGC01000027">
    <property type="protein sequence ID" value="OGF27192.1"/>
    <property type="molecule type" value="Genomic_DNA"/>
</dbReference>
<evidence type="ECO:0000256" key="1">
    <source>
        <dbReference type="ARBA" id="ARBA00022737"/>
    </source>
</evidence>
<dbReference type="InterPro" id="IPR052065">
    <property type="entry name" value="Compl_asym_regulator"/>
</dbReference>
<dbReference type="InterPro" id="IPR000884">
    <property type="entry name" value="TSP1_rpt"/>
</dbReference>
<reference evidence="4 5" key="1">
    <citation type="journal article" date="2016" name="Nat. Commun.">
        <title>Thousands of microbial genomes shed light on interconnected biogeochemical processes in an aquifer system.</title>
        <authorList>
            <person name="Anantharaman K."/>
            <person name="Brown C.T."/>
            <person name="Hug L.A."/>
            <person name="Sharon I."/>
            <person name="Castelle C.J."/>
            <person name="Probst A.J."/>
            <person name="Thomas B.C."/>
            <person name="Singh A."/>
            <person name="Wilkins M.J."/>
            <person name="Karaoz U."/>
            <person name="Brodie E.L."/>
            <person name="Williams K.H."/>
            <person name="Hubbard S.S."/>
            <person name="Banfield J.F."/>
        </authorList>
    </citation>
    <scope>NUCLEOTIDE SEQUENCE [LARGE SCALE GENOMIC DNA]</scope>
</reference>
<comment type="caution">
    <text evidence="4">The sequence shown here is derived from an EMBL/GenBank/DDBJ whole genome shotgun (WGS) entry which is preliminary data.</text>
</comment>
<accession>A0A1F5SKK6</accession>
<dbReference type="STRING" id="1797995.A2242_02400"/>
<feature type="transmembrane region" description="Helical" evidence="3">
    <location>
        <begin position="139"/>
        <end position="161"/>
    </location>
</feature>
<keyword evidence="2" id="KW-1015">Disulfide bond</keyword>
<evidence type="ECO:0000313" key="4">
    <source>
        <dbReference type="EMBL" id="OGF27192.1"/>
    </source>
</evidence>
<dbReference type="Gene3D" id="2.20.100.10">
    <property type="entry name" value="Thrombospondin type-1 (TSP1) repeat"/>
    <property type="match status" value="1"/>
</dbReference>
<name>A0A1F5SKK6_9BACT</name>
<dbReference type="PANTHER" id="PTHR22906:SF21">
    <property type="entry name" value="SEMA DOMAIN-CONTAINING PROTEIN"/>
    <property type="match status" value="1"/>
</dbReference>
<organism evidence="4 5">
    <name type="scientific">Candidatus Falkowbacteria bacterium RIFOXYA2_FULL_47_9</name>
    <dbReference type="NCBI Taxonomy" id="1797995"/>
    <lineage>
        <taxon>Bacteria</taxon>
        <taxon>Candidatus Falkowiibacteriota</taxon>
    </lineage>
</organism>
<evidence type="ECO:0000256" key="3">
    <source>
        <dbReference type="SAM" id="Phobius"/>
    </source>
</evidence>
<proteinExistence type="predicted"/>
<sequence>MRGSLVFSGAPCYTKSGPIALPGQNIFMDAATNKFFSFLQQASDFFSSVPEKIWNGAFALSAYVSQLHLNPVGWLFGWLKSISNFFTNALAGTGSAAAGMASSAVNGLAIALAVIGALLILLAAGFILIKLLQFSSVRYFLTLGIIGAVIITMAFGVRYVIVSLFSNINTAEISEITKKNVFLPDTSAQEQSESIITTVKIKFNQFVEAALHPLSLFNSTQAVDGGWGAWQEITSCSRACGGGFKVRARECDSPAPANGGNFCNGPSRYLVNCNTGVCPAAAPQNCSSGCAQDCGPYRAVNQCFPNGICQQCADSCQSDSDCAAGLASCVAGADGRKICSYYSFLPLLSEFKVAAPGQNGQVVISWSVDPWTQNRLSNFELWRQAENSGWEIVDDYKNISSDKSEVIDTPTVAQKYRYGLHAVAKSQYSSLSFQWLTDRGYDMADMYKLVKSGYTLDDLDRIKREGLSEQDQLWLINNGYNLTAADILSANQSQYGTETMSGFQPVTVHTGISLNLDEYVNFTEGLYTAFEDAGIYVMKKDIVYGGLLGTFTRQGGRSPNSSIIFGFGLNKYYRADEDDERGIAVVTPYVSISTHPLWLMGKTGGVYGEFGGGQDSWQPVNSQNYFKHLIEVNNPGNPLNFSSNGYYERRENDKWLPYADAYFPAGEQNFSTGQNIDSAQWNHGGRPFLEWEGKTYYLGGNFEGINSGFTEAISWNADKYLNYVNNYYSYLEIKNRDFLGINGQRCSRSTKFLETLGAYQRTPLCPSPELLNALDATAGGYNVIRTIFYENVLGVAGRCPGQTMPMVHPYQENGQDLIFDEHTQERGGYAASDRICIYEAYYLQGHDLIIRNWHGEKFYGAVRLTFAVDIGQNGLFEFMVGQPVKGSKDAVYLLEKSGDALYKRWLTLEEYENRGGRYIPISDAVLNNIPEY</sequence>
<dbReference type="Pfam" id="PF00090">
    <property type="entry name" value="TSP_1"/>
    <property type="match status" value="1"/>
</dbReference>
<dbReference type="SUPFAM" id="SSF82895">
    <property type="entry name" value="TSP-1 type 1 repeat"/>
    <property type="match status" value="1"/>
</dbReference>